<organism evidence="3 4">
    <name type="scientific">Clostridium cadaveris</name>
    <dbReference type="NCBI Taxonomy" id="1529"/>
    <lineage>
        <taxon>Bacteria</taxon>
        <taxon>Bacillati</taxon>
        <taxon>Bacillota</taxon>
        <taxon>Clostridia</taxon>
        <taxon>Eubacteriales</taxon>
        <taxon>Clostridiaceae</taxon>
        <taxon>Clostridium</taxon>
    </lineage>
</organism>
<keyword evidence="4" id="KW-1185">Reference proteome</keyword>
<dbReference type="OrthoDB" id="1930571at2"/>
<feature type="transmembrane region" description="Helical" evidence="1">
    <location>
        <begin position="54"/>
        <end position="72"/>
    </location>
</feature>
<dbReference type="Proteomes" id="UP000182135">
    <property type="component" value="Unassembled WGS sequence"/>
</dbReference>
<gene>
    <name evidence="2" type="ORF">DBY38_09670</name>
    <name evidence="3" type="ORF">SAMN04487885_101109</name>
</gene>
<keyword evidence="3" id="KW-0131">Cell cycle</keyword>
<dbReference type="AlphaFoldDB" id="A0A1I2J625"/>
<evidence type="ECO:0000313" key="4">
    <source>
        <dbReference type="Proteomes" id="UP000182135"/>
    </source>
</evidence>
<dbReference type="Proteomes" id="UP000246114">
    <property type="component" value="Unassembled WGS sequence"/>
</dbReference>
<dbReference type="EMBL" id="QAMZ01000045">
    <property type="protein sequence ID" value="PWL52760.1"/>
    <property type="molecule type" value="Genomic_DNA"/>
</dbReference>
<keyword evidence="1" id="KW-0812">Transmembrane</keyword>
<accession>A0A1I2J625</accession>
<name>A0A1I2J625_9CLOT</name>
<reference evidence="3 4" key="1">
    <citation type="submission" date="2016-10" db="EMBL/GenBank/DDBJ databases">
        <authorList>
            <person name="de Groot N.N."/>
        </authorList>
    </citation>
    <scope>NUCLEOTIDE SEQUENCE [LARGE SCALE GENOMIC DNA]</scope>
    <source>
        <strain evidence="3 4">NLAE-zl-G419</strain>
    </source>
</reference>
<sequence length="163" mass="19037">MLTEKEYVNGNNVILPNREDETRVNRENLRVKKKNTANKNKLNEKRKKQHINTIKVIALVFICGIIVVWRYGVAYNVQKQLTSIKSEQSNLIRANDNLKLELKKVNNFKYIEENAESKFGMVKPDNNNVIIADLSKDNFKNQQEEKKKSVTFINKIKQLFANN</sequence>
<evidence type="ECO:0000313" key="5">
    <source>
        <dbReference type="Proteomes" id="UP000246114"/>
    </source>
</evidence>
<evidence type="ECO:0000313" key="3">
    <source>
        <dbReference type="EMBL" id="SFF49478.1"/>
    </source>
</evidence>
<evidence type="ECO:0000313" key="2">
    <source>
        <dbReference type="EMBL" id="PWL52760.1"/>
    </source>
</evidence>
<keyword evidence="3" id="KW-0132">Cell division</keyword>
<dbReference type="STRING" id="1529.SAMN04487885_101109"/>
<dbReference type="GO" id="GO:0051301">
    <property type="term" value="P:cell division"/>
    <property type="evidence" value="ECO:0007669"/>
    <property type="project" value="UniProtKB-KW"/>
</dbReference>
<dbReference type="Pfam" id="PF04977">
    <property type="entry name" value="DivIC"/>
    <property type="match status" value="1"/>
</dbReference>
<reference evidence="2 5" key="2">
    <citation type="submission" date="2018-03" db="EMBL/GenBank/DDBJ databases">
        <title>The uncultured portion of the human microbiome is neutrally assembled.</title>
        <authorList>
            <person name="Jeraldo P."/>
            <person name="Boardman L."/>
            <person name="White B.A."/>
            <person name="Nelson H."/>
            <person name="Goldenfeld N."/>
            <person name="Chia N."/>
        </authorList>
    </citation>
    <scope>NUCLEOTIDE SEQUENCE [LARGE SCALE GENOMIC DNA]</scope>
    <source>
        <strain evidence="2">CIM:MAG 903</strain>
    </source>
</reference>
<dbReference type="eggNOG" id="ENOG5033DAN">
    <property type="taxonomic scope" value="Bacteria"/>
</dbReference>
<protein>
    <submittedName>
        <fullName evidence="3">Cell division protein FtsL</fullName>
    </submittedName>
</protein>
<evidence type="ECO:0000256" key="1">
    <source>
        <dbReference type="SAM" id="Phobius"/>
    </source>
</evidence>
<dbReference type="GeneID" id="90544853"/>
<keyword evidence="1" id="KW-1133">Transmembrane helix</keyword>
<dbReference type="RefSeq" id="WP_051196205.1">
    <property type="nucleotide sequence ID" value="NZ_BAAACD010000029.1"/>
</dbReference>
<proteinExistence type="predicted"/>
<dbReference type="InterPro" id="IPR007060">
    <property type="entry name" value="FtsL/DivIC"/>
</dbReference>
<keyword evidence="1" id="KW-0472">Membrane</keyword>
<dbReference type="EMBL" id="FOOE01000001">
    <property type="protein sequence ID" value="SFF49478.1"/>
    <property type="molecule type" value="Genomic_DNA"/>
</dbReference>